<evidence type="ECO:0000313" key="2">
    <source>
        <dbReference type="EMBL" id="KAJ8494980.1"/>
    </source>
</evidence>
<dbReference type="AlphaFoldDB" id="A0AAD7XED0"/>
<sequence length="240" mass="26476">MKPPTSPSQGSITSEVEETPAPPIQRLNVRPLSPAQERKLVDFLEEKFLEVTRNYKKRSDPSSTLTTLQAYLEATHHMLSLILQIPPVDPNAPLRTSLLLRLTGEVLQAIPGYTPDTETLPLLLAWLNDLDHAWLAVMRGQAWDTEECRGVDVELPQGARCTPMSQTERTRLRSLLISGSDSLEEWLEGLNTAGEGSLEVTLQRLGLEQSFNELFAGTLAEMGSLRGSEINDPSGMIGTC</sequence>
<comment type="caution">
    <text evidence="2">The sequence shown here is derived from an EMBL/GenBank/DDBJ whole genome shotgun (WGS) entry which is preliminary data.</text>
</comment>
<keyword evidence="3" id="KW-1185">Reference proteome</keyword>
<protein>
    <submittedName>
        <fullName evidence="2">Uncharacterized protein</fullName>
    </submittedName>
</protein>
<accession>A0AAD7XED0</accession>
<organism evidence="2 3">
    <name type="scientific">Trametes cubensis</name>
    <dbReference type="NCBI Taxonomy" id="1111947"/>
    <lineage>
        <taxon>Eukaryota</taxon>
        <taxon>Fungi</taxon>
        <taxon>Dikarya</taxon>
        <taxon>Basidiomycota</taxon>
        <taxon>Agaricomycotina</taxon>
        <taxon>Agaricomycetes</taxon>
        <taxon>Polyporales</taxon>
        <taxon>Polyporaceae</taxon>
        <taxon>Trametes</taxon>
    </lineage>
</organism>
<name>A0AAD7XED0_9APHY</name>
<proteinExistence type="predicted"/>
<feature type="region of interest" description="Disordered" evidence="1">
    <location>
        <begin position="1"/>
        <end position="31"/>
    </location>
</feature>
<dbReference type="Proteomes" id="UP001215151">
    <property type="component" value="Unassembled WGS sequence"/>
</dbReference>
<evidence type="ECO:0000256" key="1">
    <source>
        <dbReference type="SAM" id="MobiDB-lite"/>
    </source>
</evidence>
<gene>
    <name evidence="2" type="ORF">ONZ51_g1945</name>
</gene>
<reference evidence="2" key="1">
    <citation type="submission" date="2022-11" db="EMBL/GenBank/DDBJ databases">
        <title>Genome Sequence of Cubamyces cubensis.</title>
        <authorList>
            <person name="Buettner E."/>
        </authorList>
    </citation>
    <scope>NUCLEOTIDE SEQUENCE</scope>
    <source>
        <strain evidence="2">MPL-01</strain>
    </source>
</reference>
<dbReference type="EMBL" id="JAPEVG010000029">
    <property type="protein sequence ID" value="KAJ8494980.1"/>
    <property type="molecule type" value="Genomic_DNA"/>
</dbReference>
<evidence type="ECO:0000313" key="3">
    <source>
        <dbReference type="Proteomes" id="UP001215151"/>
    </source>
</evidence>